<dbReference type="InterPro" id="IPR000917">
    <property type="entry name" value="Sulfatase_N"/>
</dbReference>
<comment type="similarity">
    <text evidence="1">Belongs to the sulfatase family.</text>
</comment>
<reference evidence="3 4" key="1">
    <citation type="submission" date="2010-08" db="EMBL/GenBank/DDBJ databases">
        <authorList>
            <person name="Weinstock G."/>
            <person name="Sodergren E."/>
            <person name="Clifton S."/>
            <person name="Fulton L."/>
            <person name="Fulton B."/>
            <person name="Courtney L."/>
            <person name="Fronick C."/>
            <person name="Harrison M."/>
            <person name="Strong C."/>
            <person name="Farmer C."/>
            <person name="Delahaunty K."/>
            <person name="Markovic C."/>
            <person name="Hall O."/>
            <person name="Minx P."/>
            <person name="Tomlinson C."/>
            <person name="Mitreva M."/>
            <person name="Hou S."/>
            <person name="Chen J."/>
            <person name="Wollam A."/>
            <person name="Pepin K.H."/>
            <person name="Johnson M."/>
            <person name="Bhonagiri V."/>
            <person name="Zhang X."/>
            <person name="Suruliraj S."/>
            <person name="Warren W."/>
            <person name="Chinwalla A."/>
            <person name="Mardis E.R."/>
            <person name="Wilson R.K."/>
        </authorList>
    </citation>
    <scope>NUCLEOTIDE SEQUENCE [LARGE SCALE GENOMIC DNA]</scope>
    <source>
        <strain evidence="3 4">F0399</strain>
    </source>
</reference>
<name>E7N4J3_9FIRM</name>
<dbReference type="STRING" id="749551.HMPREF9555_01937"/>
<dbReference type="RefSeq" id="WP_009350585.1">
    <property type="nucleotide sequence ID" value="NZ_GL638154.1"/>
</dbReference>
<keyword evidence="4" id="KW-1185">Reference proteome</keyword>
<dbReference type="Proteomes" id="UP000004633">
    <property type="component" value="Unassembled WGS sequence"/>
</dbReference>
<keyword evidence="3" id="KW-0378">Hydrolase</keyword>
<dbReference type="EC" id="3.1.6.-" evidence="3"/>
<evidence type="ECO:0000256" key="1">
    <source>
        <dbReference type="ARBA" id="ARBA00008779"/>
    </source>
</evidence>
<dbReference type="SUPFAM" id="SSF53649">
    <property type="entry name" value="Alkaline phosphatase-like"/>
    <property type="match status" value="1"/>
</dbReference>
<gene>
    <name evidence="3" type="ORF">HMPREF9555_01937</name>
</gene>
<dbReference type="HOGENOM" id="CLU_016687_0_0_9"/>
<dbReference type="EMBL" id="AECV01000053">
    <property type="protein sequence ID" value="EFW28890.1"/>
    <property type="molecule type" value="Genomic_DNA"/>
</dbReference>
<dbReference type="PANTHER" id="PTHR42693">
    <property type="entry name" value="ARYLSULFATASE FAMILY MEMBER"/>
    <property type="match status" value="1"/>
</dbReference>
<feature type="domain" description="Sulfatase N-terminal" evidence="2">
    <location>
        <begin position="329"/>
        <end position="589"/>
    </location>
</feature>
<protein>
    <submittedName>
        <fullName evidence="3">Arylsulfatase</fullName>
        <ecNumber evidence="3">3.1.6.-</ecNumber>
    </submittedName>
</protein>
<dbReference type="Gene3D" id="3.40.720.10">
    <property type="entry name" value="Alkaline Phosphatase, subunit A"/>
    <property type="match status" value="1"/>
</dbReference>
<accession>E7N4J3</accession>
<dbReference type="InterPro" id="IPR050738">
    <property type="entry name" value="Sulfatase"/>
</dbReference>
<evidence type="ECO:0000313" key="3">
    <source>
        <dbReference type="EMBL" id="EFW28890.1"/>
    </source>
</evidence>
<sequence>MQKRGRDTGFWRRNERAHALFYDLRDRSERGAYDEEYLAQLAAYRAAGGNEVHADIFAALYLLAAGDAENAAVCGDRAFRRRSVSHVVWGILACAYEGLGRYTDALVMQAYAENLFGTPMRLTLPPAALTDALLDRLTVAMGKANYAPFTLRRMSYDAEKGLTDRASCFAGEFLPISPHITPPYYVGVYTEQELRGNKAWLLSLIRDDENISIFGAGDFNFDIMRAERAPGRAVISPAEGEQTVVPILGMHPAQPVHVKAADVDAETYLSPATPSFFRLDKETTFSSEHAFVVGTPIRIGHAPHRRRLVLNIFIDALPWAVLRDRFEELMPNTSRFFSEGVIFDRHYSTAEYTYPSFASIETGMYAHHSQIFNEKIAVELPPDYITLSERMKSLGYATASLMTDGNGIYNGTMRGYDRLIMTPYRMFAYEAAERTVRHLDGLRDADHFILLHLMDAHPWSEASMQPSTPTQTGLSLRERLSGTKSNTPSPYLGATPLNKEACFQGIRSTDRALGMLFSYLAEHYTPDEYLVTLYSDHGASVFRDNETVVEPHMTHAAWMMRGVGVPCSVHTDEVVSGVDIYPTLGALCGFPVDEYVDGVLPKIFGGTGREIAFSNSLFPTKAYYLAARAPEYSMRVTVNSAVEVDGTADIAEAQVQFYPSAHEGDEAYAIDSEELRAFFYPRVREFMRGIDNNGEIFPFPGT</sequence>
<dbReference type="GO" id="GO:0004065">
    <property type="term" value="F:arylsulfatase activity"/>
    <property type="evidence" value="ECO:0007669"/>
    <property type="project" value="TreeGrafter"/>
</dbReference>
<comment type="caution">
    <text evidence="3">The sequence shown here is derived from an EMBL/GenBank/DDBJ whole genome shotgun (WGS) entry which is preliminary data.</text>
</comment>
<dbReference type="PANTHER" id="PTHR42693:SF33">
    <property type="entry name" value="ARYLSULFATASE"/>
    <property type="match status" value="1"/>
</dbReference>
<proteinExistence type="inferred from homology"/>
<evidence type="ECO:0000259" key="2">
    <source>
        <dbReference type="Pfam" id="PF00884"/>
    </source>
</evidence>
<evidence type="ECO:0000313" key="4">
    <source>
        <dbReference type="Proteomes" id="UP000004633"/>
    </source>
</evidence>
<dbReference type="InterPro" id="IPR017850">
    <property type="entry name" value="Alkaline_phosphatase_core_sf"/>
</dbReference>
<dbReference type="Pfam" id="PF00884">
    <property type="entry name" value="Sulfatase"/>
    <property type="match status" value="1"/>
</dbReference>
<organism evidence="3 4">
    <name type="scientific">Selenomonas artemidis F0399</name>
    <dbReference type="NCBI Taxonomy" id="749551"/>
    <lineage>
        <taxon>Bacteria</taxon>
        <taxon>Bacillati</taxon>
        <taxon>Bacillota</taxon>
        <taxon>Negativicutes</taxon>
        <taxon>Selenomonadales</taxon>
        <taxon>Selenomonadaceae</taxon>
        <taxon>Selenomonas</taxon>
    </lineage>
</organism>
<dbReference type="AlphaFoldDB" id="E7N4J3"/>